<comment type="caution">
    <text evidence="2">The sequence shown here is derived from an EMBL/GenBank/DDBJ whole genome shotgun (WGS) entry which is preliminary data.</text>
</comment>
<keyword evidence="1" id="KW-0620">Polyamine biosynthesis</keyword>
<keyword evidence="3" id="KW-1185">Reference proteome</keyword>
<evidence type="ECO:0000256" key="1">
    <source>
        <dbReference type="ARBA" id="ARBA00023115"/>
    </source>
</evidence>
<dbReference type="PANTHER" id="PTHR43317:SF1">
    <property type="entry name" value="THERMOSPERMINE SYNTHASE ACAULIS5"/>
    <property type="match status" value="1"/>
</dbReference>
<evidence type="ECO:0000313" key="3">
    <source>
        <dbReference type="Proteomes" id="UP000307808"/>
    </source>
</evidence>
<evidence type="ECO:0000313" key="2">
    <source>
        <dbReference type="EMBL" id="TKI62231.1"/>
    </source>
</evidence>
<reference evidence="2 3" key="1">
    <citation type="submission" date="2019-04" db="EMBL/GenBank/DDBJ databases">
        <authorList>
            <person name="Dong K."/>
        </authorList>
    </citation>
    <scope>NUCLEOTIDE SEQUENCE [LARGE SCALE GENOMIC DNA]</scope>
    <source>
        <strain evidence="3">dk3543</strain>
    </source>
</reference>
<dbReference type="RefSeq" id="WP_137065500.1">
    <property type="nucleotide sequence ID" value="NZ_CP040748.1"/>
</dbReference>
<dbReference type="SUPFAM" id="SSF53335">
    <property type="entry name" value="S-adenosyl-L-methionine-dependent methyltransferases"/>
    <property type="match status" value="1"/>
</dbReference>
<dbReference type="NCBIfam" id="NF037959">
    <property type="entry name" value="MFS_SpdSyn"/>
    <property type="match status" value="1"/>
</dbReference>
<gene>
    <name evidence="2" type="ORF">FC770_07400</name>
</gene>
<protein>
    <submittedName>
        <fullName evidence="2">Spermidine synthase</fullName>
    </submittedName>
</protein>
<dbReference type="EMBL" id="SZPY01000002">
    <property type="protein sequence ID" value="TKI62231.1"/>
    <property type="molecule type" value="Genomic_DNA"/>
</dbReference>
<dbReference type="Gene3D" id="3.40.50.150">
    <property type="entry name" value="Vaccinia Virus protein VP39"/>
    <property type="match status" value="1"/>
</dbReference>
<sequence length="267" mass="28058">MGDPLGGAEIVPTERHSALVLRLDGQAQSYVDLDDPTFLAFDYVRRLGDVLDGFAQPGHTVRIVHVGGAGLTLPRYVAATRPRSAQVVLEPDVALTEMVRAELPLPPRSGIKVRPQDGRTGVAGLRSDSVDLVLVDAFAGGRVPGDLATAEFFADAGRVLAPGGLLLLNLADRAPFTWTRRVLAGVLTTFVTASVHLEAATRRGRRAGNVLVVAGEDAATVDRVTAHLRTRPSDFEVVAGAQVGATFGGGRAFTDADTEPSPRPGEA</sequence>
<dbReference type="OrthoDB" id="8221452at2"/>
<dbReference type="PANTHER" id="PTHR43317">
    <property type="entry name" value="THERMOSPERMINE SYNTHASE ACAULIS5"/>
    <property type="match status" value="1"/>
</dbReference>
<proteinExistence type="predicted"/>
<dbReference type="AlphaFoldDB" id="A0A4U2YQM5"/>
<dbReference type="Proteomes" id="UP000307808">
    <property type="component" value="Unassembled WGS sequence"/>
</dbReference>
<accession>A0A4U2YQM5</accession>
<organism evidence="2 3">
    <name type="scientific">Nocardioides jishulii</name>
    <dbReference type="NCBI Taxonomy" id="2575440"/>
    <lineage>
        <taxon>Bacteria</taxon>
        <taxon>Bacillati</taxon>
        <taxon>Actinomycetota</taxon>
        <taxon>Actinomycetes</taxon>
        <taxon>Propionibacteriales</taxon>
        <taxon>Nocardioidaceae</taxon>
        <taxon>Nocardioides</taxon>
    </lineage>
</organism>
<name>A0A4U2YQM5_9ACTN</name>
<dbReference type="InterPro" id="IPR029063">
    <property type="entry name" value="SAM-dependent_MTases_sf"/>
</dbReference>
<dbReference type="GO" id="GO:0006596">
    <property type="term" value="P:polyamine biosynthetic process"/>
    <property type="evidence" value="ECO:0007669"/>
    <property type="project" value="UniProtKB-KW"/>
</dbReference>